<name>A0ABQ2B7I9_9MICO</name>
<gene>
    <name evidence="2" type="ORF">GCM10007368_28310</name>
</gene>
<evidence type="ECO:0000313" key="2">
    <source>
        <dbReference type="EMBL" id="GGI09860.1"/>
    </source>
</evidence>
<reference evidence="3" key="1">
    <citation type="journal article" date="2019" name="Int. J. Syst. Evol. Microbiol.">
        <title>The Global Catalogue of Microorganisms (GCM) 10K type strain sequencing project: providing services to taxonomists for standard genome sequencing and annotation.</title>
        <authorList>
            <consortium name="The Broad Institute Genomics Platform"/>
            <consortium name="The Broad Institute Genome Sequencing Center for Infectious Disease"/>
            <person name="Wu L."/>
            <person name="Ma J."/>
        </authorList>
    </citation>
    <scope>NUCLEOTIDE SEQUENCE [LARGE SCALE GENOMIC DNA]</scope>
    <source>
        <strain evidence="3">CCM 8653</strain>
    </source>
</reference>
<dbReference type="RefSeq" id="WP_188524350.1">
    <property type="nucleotide sequence ID" value="NZ_BMDG01000009.1"/>
</dbReference>
<keyword evidence="3" id="KW-1185">Reference proteome</keyword>
<dbReference type="Pfam" id="PF01370">
    <property type="entry name" value="Epimerase"/>
    <property type="match status" value="1"/>
</dbReference>
<dbReference type="Gene3D" id="3.40.50.720">
    <property type="entry name" value="NAD(P)-binding Rossmann-like Domain"/>
    <property type="match status" value="1"/>
</dbReference>
<dbReference type="Proteomes" id="UP000632535">
    <property type="component" value="Unassembled WGS sequence"/>
</dbReference>
<dbReference type="SUPFAM" id="SSF51735">
    <property type="entry name" value="NAD(P)-binding Rossmann-fold domains"/>
    <property type="match status" value="1"/>
</dbReference>
<evidence type="ECO:0000313" key="3">
    <source>
        <dbReference type="Proteomes" id="UP000632535"/>
    </source>
</evidence>
<dbReference type="InterPro" id="IPR001509">
    <property type="entry name" value="Epimerase_deHydtase"/>
</dbReference>
<organism evidence="2 3">
    <name type="scientific">Isoptericola cucumis</name>
    <dbReference type="NCBI Taxonomy" id="1776856"/>
    <lineage>
        <taxon>Bacteria</taxon>
        <taxon>Bacillati</taxon>
        <taxon>Actinomycetota</taxon>
        <taxon>Actinomycetes</taxon>
        <taxon>Micrococcales</taxon>
        <taxon>Promicromonosporaceae</taxon>
        <taxon>Isoptericola</taxon>
    </lineage>
</organism>
<dbReference type="EMBL" id="BMDG01000009">
    <property type="protein sequence ID" value="GGI09860.1"/>
    <property type="molecule type" value="Genomic_DNA"/>
</dbReference>
<proteinExistence type="predicted"/>
<evidence type="ECO:0000259" key="1">
    <source>
        <dbReference type="Pfam" id="PF01370"/>
    </source>
</evidence>
<protein>
    <recommendedName>
        <fullName evidence="1">NAD-dependent epimerase/dehydratase domain-containing protein</fullName>
    </recommendedName>
</protein>
<comment type="caution">
    <text evidence="2">The sequence shown here is derived from an EMBL/GenBank/DDBJ whole genome shotgun (WGS) entry which is preliminary data.</text>
</comment>
<accession>A0ABQ2B7I9</accession>
<sequence>MRTALIGHTGFVGSNMAAAAAFDDLYNTSNIEQIKGQEYDLVVSAAARADSHRINSDGAADRAEIDEYVDLLSTVRAQKLVLASTVCVYPGQTSPDESTPLSEDGLTPYGANRLHMERRLGDAFDLLAVRLPQLYGRGIKKGIVYDLMNDYRVEHIRPEGEFQYYDLRRLWADVQVALEHGLDSLNIATPALTSATIAKEVFGRDISGQVIDAPENPMSRMYTRDMRTRHSDLFGGPDGYLMTAEAELDAVRAFLHDSRSGRLD</sequence>
<dbReference type="InterPro" id="IPR036291">
    <property type="entry name" value="NAD(P)-bd_dom_sf"/>
</dbReference>
<feature type="domain" description="NAD-dependent epimerase/dehydratase" evidence="1">
    <location>
        <begin position="24"/>
        <end position="138"/>
    </location>
</feature>